<dbReference type="Proteomes" id="UP000231550">
    <property type="component" value="Unassembled WGS sequence"/>
</dbReference>
<reference evidence="1 2" key="1">
    <citation type="submission" date="2017-09" db="EMBL/GenBank/DDBJ databases">
        <title>Depth-based differentiation of microbial function through sediment-hosted aquifers and enrichment of novel symbionts in the deep terrestrial subsurface.</title>
        <authorList>
            <person name="Probst A.J."/>
            <person name="Ladd B."/>
            <person name="Jarett J.K."/>
            <person name="Geller-Mcgrath D.E."/>
            <person name="Sieber C.M."/>
            <person name="Emerson J.B."/>
            <person name="Anantharaman K."/>
            <person name="Thomas B.C."/>
            <person name="Malmstrom R."/>
            <person name="Stieglmeier M."/>
            <person name="Klingl A."/>
            <person name="Woyke T."/>
            <person name="Ryan C.M."/>
            <person name="Banfield J.F."/>
        </authorList>
    </citation>
    <scope>NUCLEOTIDE SEQUENCE [LARGE SCALE GENOMIC DNA]</scope>
    <source>
        <strain evidence="1">CG11_big_fil_rev_8_21_14_0_20_44_10</strain>
    </source>
</reference>
<evidence type="ECO:0000313" key="2">
    <source>
        <dbReference type="Proteomes" id="UP000231550"/>
    </source>
</evidence>
<dbReference type="EMBL" id="PCVN01000051">
    <property type="protein sequence ID" value="PIQ74458.1"/>
    <property type="molecule type" value="Genomic_DNA"/>
</dbReference>
<comment type="caution">
    <text evidence="1">The sequence shown here is derived from an EMBL/GenBank/DDBJ whole genome shotgun (WGS) entry which is preliminary data.</text>
</comment>
<proteinExistence type="predicted"/>
<evidence type="ECO:0000313" key="1">
    <source>
        <dbReference type="EMBL" id="PIQ74458.1"/>
    </source>
</evidence>
<organism evidence="1 2">
    <name type="scientific">Candidatus Portnoybacteria bacterium CG11_big_fil_rev_8_21_14_0_20_44_10</name>
    <dbReference type="NCBI Taxonomy" id="1974818"/>
    <lineage>
        <taxon>Bacteria</taxon>
        <taxon>Candidatus Portnoyibacteriota</taxon>
    </lineage>
</organism>
<accession>A0A2H0KQL7</accession>
<protein>
    <submittedName>
        <fullName evidence="1">Uncharacterized protein</fullName>
    </submittedName>
</protein>
<sequence>MKTWEKEKDFELRQFVRSALHERVALAKEDLECFEQWEKGKWEKINSNLKFEIVIHGHDSDGDDTTKNYVFNGPIRNAIFSAMDAWDKTRFLCNPPIRSSAYVVTVALPHTRVVVPDIFYAMHIKAWLDQHERDYFKHELPEWLKEKHVIVAIDQAGKIIDIAIIPLGESGIAAEEKEKELRLKYPEPQFKVYKGLYLNL</sequence>
<name>A0A2H0KQL7_9BACT</name>
<dbReference type="AlphaFoldDB" id="A0A2H0KQL7"/>
<gene>
    <name evidence="1" type="ORF">COV85_02105</name>
</gene>